<dbReference type="Pfam" id="PF09497">
    <property type="entry name" value="Med12"/>
    <property type="match status" value="1"/>
</dbReference>
<organism evidence="14 15">
    <name type="scientific">Vermiconidia calcicola</name>
    <dbReference type="NCBI Taxonomy" id="1690605"/>
    <lineage>
        <taxon>Eukaryota</taxon>
        <taxon>Fungi</taxon>
        <taxon>Dikarya</taxon>
        <taxon>Ascomycota</taxon>
        <taxon>Pezizomycotina</taxon>
        <taxon>Dothideomycetes</taxon>
        <taxon>Dothideomycetidae</taxon>
        <taxon>Mycosphaerellales</taxon>
        <taxon>Extremaceae</taxon>
        <taxon>Vermiconidia</taxon>
    </lineage>
</organism>
<comment type="subunit">
    <text evidence="3">Component of the SRB8-11 complex, which itself associates with the Mediator complex.</text>
</comment>
<evidence type="ECO:0000256" key="6">
    <source>
        <dbReference type="ARBA" id="ARBA00023015"/>
    </source>
</evidence>
<evidence type="ECO:0000256" key="4">
    <source>
        <dbReference type="ARBA" id="ARBA00019622"/>
    </source>
</evidence>
<dbReference type="InterPro" id="IPR019035">
    <property type="entry name" value="Mediator_Med12"/>
</dbReference>
<feature type="compositionally biased region" description="Low complexity" evidence="12">
    <location>
        <begin position="157"/>
        <end position="170"/>
    </location>
</feature>
<dbReference type="Pfam" id="PF25326">
    <property type="entry name" value="ARM_SRB8"/>
    <property type="match status" value="1"/>
</dbReference>
<keyword evidence="9" id="KW-0539">Nucleus</keyword>
<keyword evidence="5" id="KW-0678">Repressor</keyword>
<comment type="caution">
    <text evidence="14">The sequence shown here is derived from an EMBL/GenBank/DDBJ whole genome shotgun (WGS) entry which is preliminary data.</text>
</comment>
<keyword evidence="15" id="KW-1185">Reference proteome</keyword>
<evidence type="ECO:0000256" key="2">
    <source>
        <dbReference type="ARBA" id="ARBA00010289"/>
    </source>
</evidence>
<accession>A0AAV9QH36</accession>
<evidence type="ECO:0000256" key="5">
    <source>
        <dbReference type="ARBA" id="ARBA00022491"/>
    </source>
</evidence>
<evidence type="ECO:0000256" key="7">
    <source>
        <dbReference type="ARBA" id="ARBA00023159"/>
    </source>
</evidence>
<evidence type="ECO:0000256" key="3">
    <source>
        <dbReference type="ARBA" id="ARBA00011629"/>
    </source>
</evidence>
<name>A0AAV9QH36_9PEZI</name>
<feature type="compositionally biased region" description="Polar residues" evidence="12">
    <location>
        <begin position="67"/>
        <end position="78"/>
    </location>
</feature>
<dbReference type="GO" id="GO:0003712">
    <property type="term" value="F:transcription coregulator activity"/>
    <property type="evidence" value="ECO:0007669"/>
    <property type="project" value="InterPro"/>
</dbReference>
<keyword evidence="7" id="KW-0010">Activator</keyword>
<evidence type="ECO:0000259" key="13">
    <source>
        <dbReference type="SMART" id="SM01281"/>
    </source>
</evidence>
<dbReference type="GO" id="GO:0016592">
    <property type="term" value="C:mediator complex"/>
    <property type="evidence" value="ECO:0007669"/>
    <property type="project" value="InterPro"/>
</dbReference>
<evidence type="ECO:0000313" key="14">
    <source>
        <dbReference type="EMBL" id="KAK5543679.1"/>
    </source>
</evidence>
<dbReference type="SMART" id="SM01281">
    <property type="entry name" value="Med12"/>
    <property type="match status" value="1"/>
</dbReference>
<evidence type="ECO:0000256" key="8">
    <source>
        <dbReference type="ARBA" id="ARBA00023163"/>
    </source>
</evidence>
<keyword evidence="8" id="KW-0804">Transcription</keyword>
<evidence type="ECO:0000256" key="9">
    <source>
        <dbReference type="ARBA" id="ARBA00023242"/>
    </source>
</evidence>
<dbReference type="EMBL" id="JAXLQG010000002">
    <property type="protein sequence ID" value="KAK5543679.1"/>
    <property type="molecule type" value="Genomic_DNA"/>
</dbReference>
<protein>
    <recommendedName>
        <fullName evidence="4">Mediator of RNA polymerase II transcription subunit 12</fullName>
    </recommendedName>
    <alternativeName>
        <fullName evidence="11">Mediator complex subunit 12</fullName>
    </alternativeName>
</protein>
<dbReference type="PANTHER" id="PTHR46567:SF1">
    <property type="entry name" value="MEDIATOR OF RNA POLYMERASE II TRANSCRIPTION SUBUNIT 12"/>
    <property type="match status" value="1"/>
</dbReference>
<dbReference type="Proteomes" id="UP001345827">
    <property type="component" value="Unassembled WGS sequence"/>
</dbReference>
<feature type="region of interest" description="Disordered" evidence="12">
    <location>
        <begin position="1"/>
        <end position="96"/>
    </location>
</feature>
<keyword evidence="6" id="KW-0805">Transcription regulation</keyword>
<dbReference type="PANTHER" id="PTHR46567">
    <property type="entry name" value="MEDIATOR OF RNA POLYMERASE II TRANSCRIPTION SUBUNIT 12"/>
    <property type="match status" value="1"/>
</dbReference>
<comment type="similarity">
    <text evidence="2">Belongs to the Mediator complex subunit 12 family.</text>
</comment>
<feature type="region of interest" description="Disordered" evidence="12">
    <location>
        <begin position="110"/>
        <end position="129"/>
    </location>
</feature>
<evidence type="ECO:0000256" key="10">
    <source>
        <dbReference type="ARBA" id="ARBA00025661"/>
    </source>
</evidence>
<gene>
    <name evidence="14" type="primary">SRB8</name>
    <name evidence="14" type="ORF">LTR25_001293</name>
</gene>
<feature type="compositionally biased region" description="Low complexity" evidence="12">
    <location>
        <begin position="79"/>
        <end position="92"/>
    </location>
</feature>
<comment type="function">
    <text evidence="10">Component of the SRB8-11 complex. The SRB8-11 complex is a regulatory module of the Mediator complex which is itself involved in regulation of basal and activated RNA polymerase II-dependent transcription. The SRB8-11 complex may be involved in the transcriptional repression of a subset of genes regulated by Mediator. It may inhibit the association of the Mediator complex with RNA polymerase II to form the holoenzyme complex.</text>
</comment>
<dbReference type="GO" id="GO:0006357">
    <property type="term" value="P:regulation of transcription by RNA polymerase II"/>
    <property type="evidence" value="ECO:0007669"/>
    <property type="project" value="InterPro"/>
</dbReference>
<reference evidence="14 15" key="1">
    <citation type="submission" date="2023-06" db="EMBL/GenBank/DDBJ databases">
        <title>Black Yeasts Isolated from many extreme environments.</title>
        <authorList>
            <person name="Coleine C."/>
            <person name="Stajich J.E."/>
            <person name="Selbmann L."/>
        </authorList>
    </citation>
    <scope>NUCLEOTIDE SEQUENCE [LARGE SCALE GENOMIC DNA]</scope>
    <source>
        <strain evidence="14 15">CCFEE 5887</strain>
    </source>
</reference>
<evidence type="ECO:0000256" key="11">
    <source>
        <dbReference type="ARBA" id="ARBA00032010"/>
    </source>
</evidence>
<sequence>VMTSNPPAESRPPSLRHPPGLHRPSLDRAASDLFSTIGRRPPGLQRQYTEPGQDRPAKRRKVEGDVQANQAATFNNGSTATATINTTTPADTKGPQLRVVAPAALQLEFGTLQDKKTSEPLVDDEPPDFPGRPWIPSQQFKAADGSQPTHRSRVYVPVPTTPDSMDSPSSAPRFVPKRPAGFFPWTGKHPEDVLSDTNVKQGYFDKPPNPTEKELNTARVPLYNAFKHKSGVDSLSTLLSLVLDKKSQQSLINPHTTFKPPPRVTLTEAKRKSWIADLANADVPLRKLSRTIPQGIRGQLLLDQCLQNFVPMSRAIWFAKCVCANEIRTLKRKGTAPALAMGAEGKWLREWTINVEQFLEAHLAQIGSTDWRTNIQYAVRITTRLYMENLLDRDHCLDWTLRSLAASPLDQLPFWLMITHIFRQDMSYYRRRGRKLAETLIEKYELVRTTAGQAAAPLTQRLHHAIRGLLLTRPRNFLMPDKWPEIYPIIRTCLDEKVQQERQILEELHRINERAMGFNRREFSAKRSPVQAIVDVLDSLQAPVDVAKLAETLTTVCPDVDVVIFSCLEWACTRFQSSDARIYLSARLVRRWQRAGHATDTVILNYLSAYREGKTMTDVLCLSHLIAQLSRSDSFPTAKYLQWLMVRGLPKKGTVRLDTTTIQGAGVSSPDSGHFLLDLSLQNAGEHVLNLRNSILERCGFDLSSERDLYHHCIQYIGQELSQLGPSSRSETSSIAEPAFATLPWSIKSRISLWLRSRVVQTAMHDGPGISSSLGILSAMRLNCEQFSFIRYVLECMNDQAVLADVIGILCSSQDDDLVASLVATIQYHAESFMAIGAFEVLHKRACQIYMTWRTTKPAMTLLTNALLELCTAFPVKTPTLKFLQQNFVRGDRGRAVAACSPYSDGIAESLQQAGATFVEDFEAILQSEPNMTEQTMNGLFSVLVDRIEKQQNFGDDSPTMFSFCLLLSRLRLCRKAQADQLIQQWLGKLAPFLDGDFGPLIFQNLIGAGCLNFVGFFESISLSKLGLSKLPSATALLRYVTAPDKELLGNTAFYHTRTQWSHYCHQEPRRVLEVLCQLGKESIENPSESRLLYLLTNDRTLTSSALTEPATKRLMQALDRLLSCERGGNIEMANLRPLLNSVNVFSHRYVQLRLWLTSHLQAEQTAPLDQGQVVEALTDALEQILHEVDGVRDDGSRIPQLLEAVGPEVANRLRHKVEHEFLEALPRFPPGKTTSPLSAIFPGDAHHLSSIVNRAFRVCTKNTNPMPGFAGQLIDRLSQFFKSQGNNVATPTSAAIPGLSGHSINASPAQMMSVTSSPHASSSESVGGANGWAILNCLDHMLQMVCLQRLAVISAGRSGANVKQGQTEQVQLLVRLGLIFTHPTIASASKHLSNKQEQEKVKNVHDFILDVLATIVDEVGDEVKMMCAKLLKDKLHDARLKYLFGSVNITGSLQAQDMGHGLQMFKEGKGVIGEWRPRVWEILDNGSGKENETSLGLGLFTARRGRATED</sequence>
<comment type="subcellular location">
    <subcellularLocation>
        <location evidence="1">Nucleus</location>
    </subcellularLocation>
</comment>
<proteinExistence type="inferred from homology"/>
<dbReference type="InterPro" id="IPR057344">
    <property type="entry name" value="ARM_SRB8"/>
</dbReference>
<feature type="region of interest" description="Disordered" evidence="12">
    <location>
        <begin position="136"/>
        <end position="175"/>
    </location>
</feature>
<evidence type="ECO:0000256" key="1">
    <source>
        <dbReference type="ARBA" id="ARBA00004123"/>
    </source>
</evidence>
<evidence type="ECO:0000313" key="15">
    <source>
        <dbReference type="Proteomes" id="UP001345827"/>
    </source>
</evidence>
<feature type="non-terminal residue" evidence="14">
    <location>
        <position position="1"/>
    </location>
</feature>
<evidence type="ECO:0000256" key="12">
    <source>
        <dbReference type="SAM" id="MobiDB-lite"/>
    </source>
</evidence>
<feature type="domain" description="Mediator complex subunit Med12" evidence="13">
    <location>
        <begin position="257"/>
        <end position="320"/>
    </location>
</feature>